<organism evidence="1 2">
    <name type="scientific">Phaseolus coccineus</name>
    <name type="common">Scarlet runner bean</name>
    <name type="synonym">Phaseolus multiflorus</name>
    <dbReference type="NCBI Taxonomy" id="3886"/>
    <lineage>
        <taxon>Eukaryota</taxon>
        <taxon>Viridiplantae</taxon>
        <taxon>Streptophyta</taxon>
        <taxon>Embryophyta</taxon>
        <taxon>Tracheophyta</taxon>
        <taxon>Spermatophyta</taxon>
        <taxon>Magnoliopsida</taxon>
        <taxon>eudicotyledons</taxon>
        <taxon>Gunneridae</taxon>
        <taxon>Pentapetalae</taxon>
        <taxon>rosids</taxon>
        <taxon>fabids</taxon>
        <taxon>Fabales</taxon>
        <taxon>Fabaceae</taxon>
        <taxon>Papilionoideae</taxon>
        <taxon>50 kb inversion clade</taxon>
        <taxon>NPAAA clade</taxon>
        <taxon>indigoferoid/millettioid clade</taxon>
        <taxon>Phaseoleae</taxon>
        <taxon>Phaseolus</taxon>
    </lineage>
</organism>
<evidence type="ECO:0000313" key="1">
    <source>
        <dbReference type="EMBL" id="KAK7376891.1"/>
    </source>
</evidence>
<proteinExistence type="predicted"/>
<gene>
    <name evidence="1" type="ORF">VNO80_02310</name>
</gene>
<reference evidence="1 2" key="1">
    <citation type="submission" date="2024-01" db="EMBL/GenBank/DDBJ databases">
        <title>The genomes of 5 underutilized Papilionoideae crops provide insights into root nodulation and disease resistanc.</title>
        <authorList>
            <person name="Jiang F."/>
        </authorList>
    </citation>
    <scope>NUCLEOTIDE SEQUENCE [LARGE SCALE GENOMIC DNA]</scope>
    <source>
        <strain evidence="1">JINMINGXINNONG_FW02</strain>
        <tissue evidence="1">Leaves</tissue>
    </source>
</reference>
<evidence type="ECO:0000313" key="2">
    <source>
        <dbReference type="Proteomes" id="UP001374584"/>
    </source>
</evidence>
<dbReference type="EMBL" id="JAYMYR010000002">
    <property type="protein sequence ID" value="KAK7376891.1"/>
    <property type="molecule type" value="Genomic_DNA"/>
</dbReference>
<dbReference type="AlphaFoldDB" id="A0AAN9NPQ2"/>
<keyword evidence="2" id="KW-1185">Reference proteome</keyword>
<dbReference type="Proteomes" id="UP001374584">
    <property type="component" value="Unassembled WGS sequence"/>
</dbReference>
<accession>A0AAN9NPQ2</accession>
<comment type="caution">
    <text evidence="1">The sequence shown here is derived from an EMBL/GenBank/DDBJ whole genome shotgun (WGS) entry which is preliminary data.</text>
</comment>
<sequence>MAMASPNVTECFIEAIVGQGMEIFTLLRYACISQQNISEIICGKEKESLSYERLISYVRIWQQYNWTSEFS</sequence>
<name>A0AAN9NPQ2_PHACN</name>
<protein>
    <submittedName>
        <fullName evidence="1">Uncharacterized protein</fullName>
    </submittedName>
</protein>